<keyword evidence="4" id="KW-1133">Transmembrane helix</keyword>
<dbReference type="Gene3D" id="6.10.110.10">
    <property type="match status" value="1"/>
</dbReference>
<accession>A0ABR1LZP7</accession>
<dbReference type="PANTHER" id="PTHR16932">
    <property type="entry name" value="INTERFERON ALPHA-INDUCIBLE PROTEIN 27"/>
    <property type="match status" value="1"/>
</dbReference>
<evidence type="ECO:0000256" key="4">
    <source>
        <dbReference type="ARBA" id="ARBA00022989"/>
    </source>
</evidence>
<name>A0ABR1LZP7_9PEZI</name>
<evidence type="ECO:0000256" key="3">
    <source>
        <dbReference type="ARBA" id="ARBA00022692"/>
    </source>
</evidence>
<keyword evidence="5" id="KW-0472">Membrane</keyword>
<organism evidence="6 7">
    <name type="scientific">Phyllosticta citribraziliensis</name>
    <dbReference type="NCBI Taxonomy" id="989973"/>
    <lineage>
        <taxon>Eukaryota</taxon>
        <taxon>Fungi</taxon>
        <taxon>Dikarya</taxon>
        <taxon>Ascomycota</taxon>
        <taxon>Pezizomycotina</taxon>
        <taxon>Dothideomycetes</taxon>
        <taxon>Dothideomycetes incertae sedis</taxon>
        <taxon>Botryosphaeriales</taxon>
        <taxon>Phyllostictaceae</taxon>
        <taxon>Phyllosticta</taxon>
    </lineage>
</organism>
<evidence type="ECO:0000313" key="7">
    <source>
        <dbReference type="Proteomes" id="UP001360953"/>
    </source>
</evidence>
<sequence length="189" mass="19752">MSEAGKSFEGTLQSTEDFFKHSTPDFFTQHADAAAALLANADAFFMDGEHAQWLREAVQQLARGWDQIPQRIRTWVEQHPWQTAFYVACGVVFVVPTLAYGPALGMMGFSAAGPVAVMDSGSLAAGIQSTFSPVVAGGVFATSQSAAMGGYGVGPVAALTQVGAVAAMTAVGLSCHAVEGSEKDDEKED</sequence>
<reference evidence="6 7" key="1">
    <citation type="submission" date="2024-04" db="EMBL/GenBank/DDBJ databases">
        <title>Phyllosticta paracitricarpa is synonymous to the EU quarantine fungus P. citricarpa based on phylogenomic analyses.</title>
        <authorList>
            <consortium name="Lawrence Berkeley National Laboratory"/>
            <person name="Van ingen-buijs V.A."/>
            <person name="Van westerhoven A.C."/>
            <person name="Haridas S."/>
            <person name="Skiadas P."/>
            <person name="Martin F."/>
            <person name="Groenewald J.Z."/>
            <person name="Crous P.W."/>
            <person name="Seidl M.F."/>
        </authorList>
    </citation>
    <scope>NUCLEOTIDE SEQUENCE [LARGE SCALE GENOMIC DNA]</scope>
    <source>
        <strain evidence="6 7">CPC 17464</strain>
    </source>
</reference>
<evidence type="ECO:0000256" key="1">
    <source>
        <dbReference type="ARBA" id="ARBA00004141"/>
    </source>
</evidence>
<proteinExistence type="inferred from homology"/>
<gene>
    <name evidence="6" type="ORF">J3D65DRAFT_600782</name>
</gene>
<dbReference type="InterPro" id="IPR009311">
    <property type="entry name" value="IFI6/IFI27-like"/>
</dbReference>
<comment type="caution">
    <text evidence="6">The sequence shown here is derived from an EMBL/GenBank/DDBJ whole genome shotgun (WGS) entry which is preliminary data.</text>
</comment>
<evidence type="ECO:0000256" key="5">
    <source>
        <dbReference type="ARBA" id="ARBA00023136"/>
    </source>
</evidence>
<comment type="subcellular location">
    <subcellularLocation>
        <location evidence="1">Membrane</location>
        <topology evidence="1">Multi-pass membrane protein</topology>
    </subcellularLocation>
</comment>
<dbReference type="GeneID" id="92030896"/>
<keyword evidence="3" id="KW-0812">Transmembrane</keyword>
<dbReference type="InterPro" id="IPR038213">
    <property type="entry name" value="IFI6/IFI27-like_sf"/>
</dbReference>
<dbReference type="EMBL" id="JBBPEH010000003">
    <property type="protein sequence ID" value="KAK7540670.1"/>
    <property type="molecule type" value="Genomic_DNA"/>
</dbReference>
<keyword evidence="7" id="KW-1185">Reference proteome</keyword>
<protein>
    <submittedName>
        <fullName evidence="6">Uncharacterized protein</fullName>
    </submittedName>
</protein>
<evidence type="ECO:0000313" key="6">
    <source>
        <dbReference type="EMBL" id="KAK7540670.1"/>
    </source>
</evidence>
<dbReference type="PANTHER" id="PTHR16932:SF18">
    <property type="entry name" value="INTERFERON, ALPHA-INDUCIBLE PROTEIN 27-LIKE 2"/>
    <property type="match status" value="1"/>
</dbReference>
<evidence type="ECO:0000256" key="2">
    <source>
        <dbReference type="ARBA" id="ARBA00007262"/>
    </source>
</evidence>
<dbReference type="RefSeq" id="XP_066657601.1">
    <property type="nucleotide sequence ID" value="XM_066797990.1"/>
</dbReference>
<comment type="similarity">
    <text evidence="2">Belongs to the IFI6/IFI27 family.</text>
</comment>
<dbReference type="Proteomes" id="UP001360953">
    <property type="component" value="Unassembled WGS sequence"/>
</dbReference>